<dbReference type="GO" id="GO:0000155">
    <property type="term" value="F:phosphorelay sensor kinase activity"/>
    <property type="evidence" value="ECO:0007669"/>
    <property type="project" value="InterPro"/>
</dbReference>
<reference evidence="13" key="1">
    <citation type="submission" date="2018-12" db="EMBL/GenBank/DDBJ databases">
        <authorList>
            <person name="Sun L."/>
            <person name="Chen Z."/>
        </authorList>
    </citation>
    <scope>NUCLEOTIDE SEQUENCE [LARGE SCALE GENOMIC DNA]</scope>
    <source>
        <strain evidence="13">DSM 16012</strain>
    </source>
</reference>
<organism evidence="13 14">
    <name type="scientific">Siminovitchia fortis</name>
    <dbReference type="NCBI Taxonomy" id="254758"/>
    <lineage>
        <taxon>Bacteria</taxon>
        <taxon>Bacillati</taxon>
        <taxon>Bacillota</taxon>
        <taxon>Bacilli</taxon>
        <taxon>Bacillales</taxon>
        <taxon>Bacillaceae</taxon>
        <taxon>Siminovitchia</taxon>
    </lineage>
</organism>
<evidence type="ECO:0000256" key="7">
    <source>
        <dbReference type="ARBA" id="ARBA00022840"/>
    </source>
</evidence>
<evidence type="ECO:0000256" key="9">
    <source>
        <dbReference type="ARBA" id="ARBA00023012"/>
    </source>
</evidence>
<protein>
    <recommendedName>
        <fullName evidence="2">histidine kinase</fullName>
        <ecNumber evidence="2">2.7.13.3</ecNumber>
    </recommendedName>
</protein>
<accession>A0A443J135</accession>
<evidence type="ECO:0000313" key="13">
    <source>
        <dbReference type="EMBL" id="RWR14171.1"/>
    </source>
</evidence>
<dbReference type="InterPro" id="IPR003594">
    <property type="entry name" value="HATPase_dom"/>
</dbReference>
<evidence type="ECO:0000256" key="1">
    <source>
        <dbReference type="ARBA" id="ARBA00000085"/>
    </source>
</evidence>
<feature type="domain" description="PAS" evidence="11">
    <location>
        <begin position="30"/>
        <end position="80"/>
    </location>
</feature>
<dbReference type="CDD" id="cd00082">
    <property type="entry name" value="HisKA"/>
    <property type="match status" value="1"/>
</dbReference>
<evidence type="ECO:0000259" key="10">
    <source>
        <dbReference type="PROSITE" id="PS50109"/>
    </source>
</evidence>
<keyword evidence="6" id="KW-0418">Kinase</keyword>
<dbReference type="InterPro" id="IPR036097">
    <property type="entry name" value="HisK_dim/P_sf"/>
</dbReference>
<feature type="domain" description="Histidine kinase" evidence="10">
    <location>
        <begin position="264"/>
        <end position="469"/>
    </location>
</feature>
<dbReference type="PRINTS" id="PR00344">
    <property type="entry name" value="BCTRLSENSOR"/>
</dbReference>
<dbReference type="InterPro" id="IPR005467">
    <property type="entry name" value="His_kinase_dom"/>
</dbReference>
<dbReference type="EMBL" id="QYTU02000003">
    <property type="protein sequence ID" value="RWR14171.1"/>
    <property type="molecule type" value="Genomic_DNA"/>
</dbReference>
<dbReference type="InterPro" id="IPR000700">
    <property type="entry name" value="PAS-assoc_C"/>
</dbReference>
<feature type="domain" description="PAC" evidence="12">
    <location>
        <begin position="78"/>
        <end position="129"/>
    </location>
</feature>
<dbReference type="Proteomes" id="UP000273811">
    <property type="component" value="Unassembled WGS sequence"/>
</dbReference>
<dbReference type="Pfam" id="PF08447">
    <property type="entry name" value="PAS_3"/>
    <property type="match status" value="1"/>
</dbReference>
<sequence length="478" mass="54271">MNKGTLLQELEIYRSFLQYSDIVFSFHSIDGDFTYVSPTSYPLLGYKPEELLNSSLYDFSHPGDRKKLKDVCLTQSYKRVKYRFCRKEGDYIWLETTLIPYCENDEQKGFSCISRDVTNQIATEAQLEENKEKYRLLVENFQDTVGIITKSGHWIYINDTAKKLFGVTRKEEVIGKSIFDFISPASHGVVKRQLLQNGIKEDVEFTVSRHDGLKKYVQVKLIPTTYKERETFQILIRDITEQKKTEEIMHRTEKLSVVGQLAAGIAHEIRNPLTAIKGFTQLLKKEEHNDNAYLEVMLSELERIEDIVSDLLILAKPQPSKMEKVDIGLLLEDTVDLFSSEAILHNVEIITEIELADPYIKGESNKLKQVFINLLKNAIEAMPDGGTITVSAMRTSNGRVVAKIKDEGIGIPEERIPNLGEPFYSTKEKGTGLGLMICNRIIKNHGGTISIESEINKGTTISIFFPSFGPSKIPANIK</sequence>
<dbReference type="SMART" id="SM00086">
    <property type="entry name" value="PAC"/>
    <property type="match status" value="2"/>
</dbReference>
<dbReference type="InterPro" id="IPR036890">
    <property type="entry name" value="HATPase_C_sf"/>
</dbReference>
<dbReference type="Gene3D" id="3.30.565.10">
    <property type="entry name" value="Histidine kinase-like ATPase, C-terminal domain"/>
    <property type="match status" value="1"/>
</dbReference>
<dbReference type="SUPFAM" id="SSF55874">
    <property type="entry name" value="ATPase domain of HSP90 chaperone/DNA topoisomerase II/histidine kinase"/>
    <property type="match status" value="1"/>
</dbReference>
<evidence type="ECO:0000256" key="2">
    <source>
        <dbReference type="ARBA" id="ARBA00012438"/>
    </source>
</evidence>
<evidence type="ECO:0000256" key="3">
    <source>
        <dbReference type="ARBA" id="ARBA00022553"/>
    </source>
</evidence>
<evidence type="ECO:0000259" key="11">
    <source>
        <dbReference type="PROSITE" id="PS50112"/>
    </source>
</evidence>
<feature type="domain" description="PAC" evidence="12">
    <location>
        <begin position="201"/>
        <end position="251"/>
    </location>
</feature>
<dbReference type="Pfam" id="PF02518">
    <property type="entry name" value="HATPase_c"/>
    <property type="match status" value="1"/>
</dbReference>
<dbReference type="GeneID" id="56390105"/>
<dbReference type="InterPro" id="IPR000014">
    <property type="entry name" value="PAS"/>
</dbReference>
<keyword evidence="14" id="KW-1185">Reference proteome</keyword>
<dbReference type="SMART" id="SM00091">
    <property type="entry name" value="PAS"/>
    <property type="match status" value="2"/>
</dbReference>
<evidence type="ECO:0000256" key="6">
    <source>
        <dbReference type="ARBA" id="ARBA00022777"/>
    </source>
</evidence>
<gene>
    <name evidence="13" type="ORF">D4N35_003115</name>
</gene>
<dbReference type="CDD" id="cd00130">
    <property type="entry name" value="PAS"/>
    <property type="match status" value="2"/>
</dbReference>
<dbReference type="FunFam" id="1.10.287.130:FF:000040">
    <property type="entry name" value="PAS domain-containing sensor histidine kinase"/>
    <property type="match status" value="1"/>
</dbReference>
<comment type="catalytic activity">
    <reaction evidence="1">
        <text>ATP + protein L-histidine = ADP + protein N-phospho-L-histidine.</text>
        <dbReference type="EC" id="2.7.13.3"/>
    </reaction>
</comment>
<evidence type="ECO:0000256" key="4">
    <source>
        <dbReference type="ARBA" id="ARBA00022679"/>
    </source>
</evidence>
<dbReference type="PROSITE" id="PS50109">
    <property type="entry name" value="HIS_KIN"/>
    <property type="match status" value="1"/>
</dbReference>
<dbReference type="PANTHER" id="PTHR43065">
    <property type="entry name" value="SENSOR HISTIDINE KINASE"/>
    <property type="match status" value="1"/>
</dbReference>
<dbReference type="InterPro" id="IPR013655">
    <property type="entry name" value="PAS_fold_3"/>
</dbReference>
<keyword evidence="8" id="KW-0749">Sporulation</keyword>
<evidence type="ECO:0000313" key="14">
    <source>
        <dbReference type="Proteomes" id="UP000273811"/>
    </source>
</evidence>
<keyword evidence="7" id="KW-0067">ATP-binding</keyword>
<evidence type="ECO:0000256" key="5">
    <source>
        <dbReference type="ARBA" id="ARBA00022741"/>
    </source>
</evidence>
<keyword evidence="9" id="KW-0902">Two-component regulatory system</keyword>
<dbReference type="SUPFAM" id="SSF47384">
    <property type="entry name" value="Homodimeric domain of signal transducing histidine kinase"/>
    <property type="match status" value="1"/>
</dbReference>
<dbReference type="GO" id="GO:0006355">
    <property type="term" value="P:regulation of DNA-templated transcription"/>
    <property type="evidence" value="ECO:0007669"/>
    <property type="project" value="InterPro"/>
</dbReference>
<evidence type="ECO:0000259" key="12">
    <source>
        <dbReference type="PROSITE" id="PS50113"/>
    </source>
</evidence>
<dbReference type="EC" id="2.7.13.3" evidence="2"/>
<dbReference type="Gene3D" id="3.30.450.20">
    <property type="entry name" value="PAS domain"/>
    <property type="match status" value="2"/>
</dbReference>
<keyword evidence="4" id="KW-0808">Transferase</keyword>
<evidence type="ECO:0000256" key="8">
    <source>
        <dbReference type="ARBA" id="ARBA00022969"/>
    </source>
</evidence>
<dbReference type="InterPro" id="IPR035965">
    <property type="entry name" value="PAS-like_dom_sf"/>
</dbReference>
<dbReference type="GO" id="GO:0005524">
    <property type="term" value="F:ATP binding"/>
    <property type="evidence" value="ECO:0007669"/>
    <property type="project" value="UniProtKB-KW"/>
</dbReference>
<proteinExistence type="predicted"/>
<dbReference type="SMART" id="SM00388">
    <property type="entry name" value="HisKA"/>
    <property type="match status" value="1"/>
</dbReference>
<keyword evidence="5" id="KW-0547">Nucleotide-binding</keyword>
<dbReference type="InterPro" id="IPR004358">
    <property type="entry name" value="Sig_transdc_His_kin-like_C"/>
</dbReference>
<dbReference type="Gene3D" id="1.10.287.130">
    <property type="match status" value="1"/>
</dbReference>
<dbReference type="InterPro" id="IPR013767">
    <property type="entry name" value="PAS_fold"/>
</dbReference>
<dbReference type="AlphaFoldDB" id="A0A443J135"/>
<dbReference type="InterPro" id="IPR003661">
    <property type="entry name" value="HisK_dim/P_dom"/>
</dbReference>
<feature type="domain" description="PAS" evidence="11">
    <location>
        <begin position="130"/>
        <end position="202"/>
    </location>
</feature>
<keyword evidence="3" id="KW-0597">Phosphoprotein</keyword>
<dbReference type="Pfam" id="PF00989">
    <property type="entry name" value="PAS"/>
    <property type="match status" value="1"/>
</dbReference>
<dbReference type="Pfam" id="PF00512">
    <property type="entry name" value="HisKA"/>
    <property type="match status" value="1"/>
</dbReference>
<dbReference type="RefSeq" id="WP_120069809.1">
    <property type="nucleotide sequence ID" value="NZ_CP126113.1"/>
</dbReference>
<dbReference type="SMART" id="SM00387">
    <property type="entry name" value="HATPase_c"/>
    <property type="match status" value="1"/>
</dbReference>
<dbReference type="SUPFAM" id="SSF55785">
    <property type="entry name" value="PYP-like sensor domain (PAS domain)"/>
    <property type="match status" value="2"/>
</dbReference>
<dbReference type="PROSITE" id="PS50113">
    <property type="entry name" value="PAC"/>
    <property type="match status" value="2"/>
</dbReference>
<dbReference type="GO" id="GO:0030435">
    <property type="term" value="P:sporulation resulting in formation of a cellular spore"/>
    <property type="evidence" value="ECO:0007669"/>
    <property type="project" value="UniProtKB-KW"/>
</dbReference>
<name>A0A443J135_9BACI</name>
<dbReference type="OrthoDB" id="9815750at2"/>
<dbReference type="NCBIfam" id="TIGR00229">
    <property type="entry name" value="sensory_box"/>
    <property type="match status" value="2"/>
</dbReference>
<dbReference type="InterPro" id="IPR001610">
    <property type="entry name" value="PAC"/>
</dbReference>
<dbReference type="PROSITE" id="PS50112">
    <property type="entry name" value="PAS"/>
    <property type="match status" value="2"/>
</dbReference>
<dbReference type="CDD" id="cd00075">
    <property type="entry name" value="HATPase"/>
    <property type="match status" value="1"/>
</dbReference>
<dbReference type="PANTHER" id="PTHR43065:SF46">
    <property type="entry name" value="C4-DICARBOXYLATE TRANSPORT SENSOR PROTEIN DCTB"/>
    <property type="match status" value="1"/>
</dbReference>
<comment type="caution">
    <text evidence="13">The sequence shown here is derived from an EMBL/GenBank/DDBJ whole genome shotgun (WGS) entry which is preliminary data.</text>
</comment>